<feature type="transmembrane region" description="Helical" evidence="3">
    <location>
        <begin position="6"/>
        <end position="23"/>
    </location>
</feature>
<evidence type="ECO:0000256" key="3">
    <source>
        <dbReference type="SAM" id="Phobius"/>
    </source>
</evidence>
<evidence type="ECO:0000313" key="5">
    <source>
        <dbReference type="Proteomes" id="UP001056429"/>
    </source>
</evidence>
<feature type="repeat" description="TPR" evidence="1">
    <location>
        <begin position="224"/>
        <end position="257"/>
    </location>
</feature>
<keyword evidence="2" id="KW-0175">Coiled coil</keyword>
<dbReference type="SMART" id="SM00028">
    <property type="entry name" value="TPR"/>
    <property type="match status" value="7"/>
</dbReference>
<feature type="transmembrane region" description="Helical" evidence="3">
    <location>
        <begin position="30"/>
        <end position="50"/>
    </location>
</feature>
<reference evidence="4" key="1">
    <citation type="journal article" date="2021" name="mSystems">
        <title>Bacteria and Archaea Synergistically Convert Glycine Betaine to Biogenic Methane in the Formosa Cold Seep of the South China Sea.</title>
        <authorList>
            <person name="Li L."/>
            <person name="Zhang W."/>
            <person name="Zhang S."/>
            <person name="Song L."/>
            <person name="Sun Q."/>
            <person name="Zhang H."/>
            <person name="Xiang H."/>
            <person name="Dong X."/>
        </authorList>
    </citation>
    <scope>NUCLEOTIDE SEQUENCE</scope>
    <source>
        <strain evidence="4">ZWT</strain>
    </source>
</reference>
<feature type="repeat" description="TPR" evidence="1">
    <location>
        <begin position="154"/>
        <end position="187"/>
    </location>
</feature>
<feature type="repeat" description="TPR" evidence="1">
    <location>
        <begin position="120"/>
        <end position="153"/>
    </location>
</feature>
<keyword evidence="5" id="KW-1185">Reference proteome</keyword>
<dbReference type="InterPro" id="IPR011990">
    <property type="entry name" value="TPR-like_helical_dom_sf"/>
</dbReference>
<reference evidence="4" key="2">
    <citation type="submission" date="2021-04" db="EMBL/GenBank/DDBJ databases">
        <authorList>
            <person name="Dong X."/>
        </authorList>
    </citation>
    <scope>NUCLEOTIDE SEQUENCE</scope>
    <source>
        <strain evidence="4">ZWT</strain>
    </source>
</reference>
<keyword evidence="3" id="KW-0812">Transmembrane</keyword>
<dbReference type="InterPro" id="IPR019734">
    <property type="entry name" value="TPR_rpt"/>
</dbReference>
<keyword evidence="1" id="KW-0802">TPR repeat</keyword>
<dbReference type="PROSITE" id="PS50005">
    <property type="entry name" value="TPR"/>
    <property type="match status" value="5"/>
</dbReference>
<accession>A0A9J6P5N4</accession>
<keyword evidence="3" id="KW-0472">Membrane</keyword>
<dbReference type="Pfam" id="PF13414">
    <property type="entry name" value="TPR_11"/>
    <property type="match status" value="1"/>
</dbReference>
<name>A0A9J6P5N4_9CLOT</name>
<evidence type="ECO:0000256" key="2">
    <source>
        <dbReference type="SAM" id="Coils"/>
    </source>
</evidence>
<dbReference type="Pfam" id="PF13181">
    <property type="entry name" value="TPR_8"/>
    <property type="match status" value="2"/>
</dbReference>
<dbReference type="PANTHER" id="PTHR12558">
    <property type="entry name" value="CELL DIVISION CYCLE 16,23,27"/>
    <property type="match status" value="1"/>
</dbReference>
<dbReference type="RefSeq" id="WP_250861145.1">
    <property type="nucleotide sequence ID" value="NZ_JAGSOJ010000004.1"/>
</dbReference>
<dbReference type="Proteomes" id="UP001056429">
    <property type="component" value="Unassembled WGS sequence"/>
</dbReference>
<dbReference type="PANTHER" id="PTHR12558:SF13">
    <property type="entry name" value="CELL DIVISION CYCLE PROTEIN 27 HOMOLOG"/>
    <property type="match status" value="1"/>
</dbReference>
<evidence type="ECO:0000313" key="4">
    <source>
        <dbReference type="EMBL" id="MCM1992015.1"/>
    </source>
</evidence>
<gene>
    <name evidence="4" type="ORF">KDK92_19915</name>
</gene>
<dbReference type="Gene3D" id="1.25.40.10">
    <property type="entry name" value="Tetratricopeptide repeat domain"/>
    <property type="match status" value="3"/>
</dbReference>
<protein>
    <submittedName>
        <fullName evidence="4">Tetratricopeptide repeat protein</fullName>
    </submittedName>
</protein>
<dbReference type="SUPFAM" id="SSF48452">
    <property type="entry name" value="TPR-like"/>
    <property type="match status" value="2"/>
</dbReference>
<keyword evidence="3" id="KW-1133">Transmembrane helix</keyword>
<proteinExistence type="predicted"/>
<organism evidence="4 5">
    <name type="scientific">Oceanirhabdus seepicola</name>
    <dbReference type="NCBI Taxonomy" id="2828781"/>
    <lineage>
        <taxon>Bacteria</taxon>
        <taxon>Bacillati</taxon>
        <taxon>Bacillota</taxon>
        <taxon>Clostridia</taxon>
        <taxon>Eubacteriales</taxon>
        <taxon>Clostridiaceae</taxon>
        <taxon>Oceanirhabdus</taxon>
    </lineage>
</organism>
<comment type="caution">
    <text evidence="4">The sequence shown here is derived from an EMBL/GenBank/DDBJ whole genome shotgun (WGS) entry which is preliminary data.</text>
</comment>
<dbReference type="NCBIfam" id="NF047558">
    <property type="entry name" value="TPR_END_plus"/>
    <property type="match status" value="1"/>
</dbReference>
<dbReference type="PROSITE" id="PS50293">
    <property type="entry name" value="TPR_REGION"/>
    <property type="match status" value="1"/>
</dbReference>
<feature type="repeat" description="TPR" evidence="1">
    <location>
        <begin position="258"/>
        <end position="291"/>
    </location>
</feature>
<dbReference type="EMBL" id="JAGSOJ010000004">
    <property type="protein sequence ID" value="MCM1992015.1"/>
    <property type="molecule type" value="Genomic_DNA"/>
</dbReference>
<sequence length="315" mass="36370">MVGGSILILLAILIFIVYMIKIRKKNNNKVAIIILLILIMLSGGAIYSIFTSYQLYDIKGHKLESENKSDDALESYKKAIKKNKNDTFAYNHIIAILMQQGRFEEALEYSSKLIEIEKKTDNYINKGNIEWELNEYEKALESYEEAIKIDEKAPLAYYGIGMVYFAQEEYEKSFDNFNRYIEIVGDDIDAYYYMGTIKFIASDHDNALIYLDKVTLQGDYPNIYISYFLKGEIYYGKEDYQSAIKNYSKSIELNVNFGDGYYNLARAYGKLNDADNAIKNLRKAVELSDKFKELAATDGAFNSLLENDKFIDIIR</sequence>
<dbReference type="Pfam" id="PF13432">
    <property type="entry name" value="TPR_16"/>
    <property type="match status" value="1"/>
</dbReference>
<feature type="repeat" description="TPR" evidence="1">
    <location>
        <begin position="53"/>
        <end position="86"/>
    </location>
</feature>
<evidence type="ECO:0000256" key="1">
    <source>
        <dbReference type="PROSITE-ProRule" id="PRU00339"/>
    </source>
</evidence>
<dbReference type="AlphaFoldDB" id="A0A9J6P5N4"/>
<feature type="coiled-coil region" evidence="2">
    <location>
        <begin position="126"/>
        <end position="153"/>
    </location>
</feature>